<evidence type="ECO:0000313" key="3">
    <source>
        <dbReference type="Proteomes" id="UP000017048"/>
    </source>
</evidence>
<dbReference type="eggNOG" id="ENOG50329IC">
    <property type="taxonomic scope" value="Bacteria"/>
</dbReference>
<dbReference type="EMBL" id="BAFO02000021">
    <property type="protein sequence ID" value="GAD84088.1"/>
    <property type="molecule type" value="Genomic_DNA"/>
</dbReference>
<dbReference type="Proteomes" id="UP000017048">
    <property type="component" value="Unassembled WGS sequence"/>
</dbReference>
<feature type="signal peptide" evidence="1">
    <location>
        <begin position="1"/>
        <end position="25"/>
    </location>
</feature>
<keyword evidence="1" id="KW-0732">Signal</keyword>
<gene>
    <name evidence="2" type="ORF">NCAST_21_00370</name>
</gene>
<keyword evidence="3" id="KW-1185">Reference proteome</keyword>
<dbReference type="STRING" id="1824.SAMN05444423_108209"/>
<proteinExistence type="predicted"/>
<organism evidence="2 3">
    <name type="scientific">Nocardia asteroides NBRC 15531</name>
    <dbReference type="NCBI Taxonomy" id="1110697"/>
    <lineage>
        <taxon>Bacteria</taxon>
        <taxon>Bacillati</taxon>
        <taxon>Actinomycetota</taxon>
        <taxon>Actinomycetes</taxon>
        <taxon>Mycobacteriales</taxon>
        <taxon>Nocardiaceae</taxon>
        <taxon>Nocardia</taxon>
    </lineage>
</organism>
<dbReference type="AlphaFoldDB" id="U5ECB0"/>
<accession>U5ECB0</accession>
<sequence>MLVRIGVVVLSVAASAIVVGGPAAARAGGCSSAQPKWGFTCVSTASNVTLASCLKDAPLWSDRAECVPRNDGSGRYDLWVP</sequence>
<evidence type="ECO:0008006" key="4">
    <source>
        <dbReference type="Google" id="ProtNLM"/>
    </source>
</evidence>
<evidence type="ECO:0000256" key="1">
    <source>
        <dbReference type="SAM" id="SignalP"/>
    </source>
</evidence>
<feature type="chain" id="PRO_5004659609" description="Secreted protein" evidence="1">
    <location>
        <begin position="26"/>
        <end position="81"/>
    </location>
</feature>
<protein>
    <recommendedName>
        <fullName evidence="4">Secreted protein</fullName>
    </recommendedName>
</protein>
<comment type="caution">
    <text evidence="2">The sequence shown here is derived from an EMBL/GenBank/DDBJ whole genome shotgun (WGS) entry which is preliminary data.</text>
</comment>
<reference evidence="2 3" key="1">
    <citation type="journal article" date="2014" name="BMC Genomics">
        <title>Genome based analysis of type-I polyketide synthase and nonribosomal peptide synthetase gene clusters in seven strains of five representative Nocardia species.</title>
        <authorList>
            <person name="Komaki H."/>
            <person name="Ichikawa N."/>
            <person name="Hosoyama A."/>
            <person name="Takahashi-Nakaguchi A."/>
            <person name="Matsuzawa T."/>
            <person name="Suzuki K."/>
            <person name="Fujita N."/>
            <person name="Gonoi T."/>
        </authorList>
    </citation>
    <scope>NUCLEOTIDE SEQUENCE [LARGE SCALE GENOMIC DNA]</scope>
    <source>
        <strain evidence="2 3">NBRC 15531</strain>
    </source>
</reference>
<name>U5ECB0_NOCAS</name>
<evidence type="ECO:0000313" key="2">
    <source>
        <dbReference type="EMBL" id="GAD84088.1"/>
    </source>
</evidence>